<name>A0A0V1PZZ3_9ASCO</name>
<dbReference type="AlphaFoldDB" id="A0A0V1PZZ3"/>
<dbReference type="PANTHER" id="PTHR47655">
    <property type="entry name" value="QUINIC ACID UTILIZATION ACTIVATOR"/>
    <property type="match status" value="1"/>
</dbReference>
<dbReference type="OrthoDB" id="5600212at2759"/>
<gene>
    <name evidence="3" type="ORF">AC631_02377</name>
</gene>
<dbReference type="PROSITE" id="PS50048">
    <property type="entry name" value="ZN2_CY6_FUNGAL_2"/>
    <property type="match status" value="1"/>
</dbReference>
<dbReference type="InterPro" id="IPR052783">
    <property type="entry name" value="Metabolic/Drug-Res_Regulator"/>
</dbReference>
<keyword evidence="4" id="KW-1185">Reference proteome</keyword>
<evidence type="ECO:0000313" key="4">
    <source>
        <dbReference type="Proteomes" id="UP000054251"/>
    </source>
</evidence>
<dbReference type="GeneID" id="26839386"/>
<reference evidence="3 4" key="1">
    <citation type="submission" date="2015-11" db="EMBL/GenBank/DDBJ databases">
        <title>The genome of Debaryomyces fabryi.</title>
        <authorList>
            <person name="Tafer H."/>
            <person name="Lopandic K."/>
        </authorList>
    </citation>
    <scope>NUCLEOTIDE SEQUENCE [LARGE SCALE GENOMIC DNA]</scope>
    <source>
        <strain evidence="3 4">CBS 789</strain>
    </source>
</reference>
<feature type="domain" description="Zn(2)-C6 fungal-type" evidence="2">
    <location>
        <begin position="24"/>
        <end position="53"/>
    </location>
</feature>
<dbReference type="Proteomes" id="UP000054251">
    <property type="component" value="Unassembled WGS sequence"/>
</dbReference>
<feature type="compositionally biased region" description="Basic and acidic residues" evidence="1">
    <location>
        <begin position="169"/>
        <end position="205"/>
    </location>
</feature>
<dbReference type="GO" id="GO:0008270">
    <property type="term" value="F:zinc ion binding"/>
    <property type="evidence" value="ECO:0007669"/>
    <property type="project" value="InterPro"/>
</dbReference>
<evidence type="ECO:0000256" key="1">
    <source>
        <dbReference type="SAM" id="MobiDB-lite"/>
    </source>
</evidence>
<dbReference type="SMART" id="SM00066">
    <property type="entry name" value="GAL4"/>
    <property type="match status" value="1"/>
</dbReference>
<dbReference type="Gene3D" id="4.10.240.10">
    <property type="entry name" value="Zn(2)-C6 fungal-type DNA-binding domain"/>
    <property type="match status" value="1"/>
</dbReference>
<dbReference type="InterPro" id="IPR036864">
    <property type="entry name" value="Zn2-C6_fun-type_DNA-bd_sf"/>
</dbReference>
<protein>
    <recommendedName>
        <fullName evidence="2">Zn(2)-C6 fungal-type domain-containing protein</fullName>
    </recommendedName>
</protein>
<evidence type="ECO:0000313" key="3">
    <source>
        <dbReference type="EMBL" id="KSA01844.1"/>
    </source>
</evidence>
<sequence>MTGGSPSSLEDHDHHLRKKRVGKACDSCRIKKTKCDGKKPCNRCTLDNKICVFTEKKKIKDKLHPNGYVELLETRLDLLTKSLEKMVQLSRPHLPFLDELTDEASEENEAVPINRVVQYLIDNEGLLYKVPVEWENGALIAANLEADSKNIKEAAKKFYDHKVNVLDKPGRRTHLEETKAEEKTDENKNEKKEGRPSKEFERFEDNETSDYARIQNGSKLTDNLNEDLSDGDNSPTSTSLTEKLNLDEFSLGGYSSNMLLGNAYTDIFSDFESDSNNSVTYAHNIPIGDGRDSNGYNTGNASLFSPTSNSNSVTSLTNEFENHGIHSPTSIGAILPSQAHTSLRRSSSLNNQRPFSLSHQKMKNNGHVYKPNHTVGSHSHLNLVYVSNNVNEFHLQKKFSSSSSSAALTPATNTISPSSTKLEEISSLPSDAFKLQNLNYQGLNVMDTENIDSFMINNPFMK</sequence>
<feature type="region of interest" description="Disordered" evidence="1">
    <location>
        <begin position="169"/>
        <end position="241"/>
    </location>
</feature>
<organism evidence="3 4">
    <name type="scientific">Debaryomyces fabryi</name>
    <dbReference type="NCBI Taxonomy" id="58627"/>
    <lineage>
        <taxon>Eukaryota</taxon>
        <taxon>Fungi</taxon>
        <taxon>Dikarya</taxon>
        <taxon>Ascomycota</taxon>
        <taxon>Saccharomycotina</taxon>
        <taxon>Pichiomycetes</taxon>
        <taxon>Debaryomycetaceae</taxon>
        <taxon>Debaryomyces</taxon>
    </lineage>
</organism>
<dbReference type="PANTHER" id="PTHR47655:SF3">
    <property type="entry name" value="ZN(II)2CYS6 TRANSCRIPTION FACTOR (EUROFUNG)"/>
    <property type="match status" value="1"/>
</dbReference>
<dbReference type="Pfam" id="PF00172">
    <property type="entry name" value="Zn_clus"/>
    <property type="match status" value="1"/>
</dbReference>
<dbReference type="PROSITE" id="PS00463">
    <property type="entry name" value="ZN2_CY6_FUNGAL_1"/>
    <property type="match status" value="1"/>
</dbReference>
<evidence type="ECO:0000259" key="2">
    <source>
        <dbReference type="PROSITE" id="PS50048"/>
    </source>
</evidence>
<feature type="compositionally biased region" description="Polar residues" evidence="1">
    <location>
        <begin position="231"/>
        <end position="241"/>
    </location>
</feature>
<dbReference type="EMBL" id="LMYN01000041">
    <property type="protein sequence ID" value="KSA01844.1"/>
    <property type="molecule type" value="Genomic_DNA"/>
</dbReference>
<accession>A0A0V1PZZ3</accession>
<dbReference type="SUPFAM" id="SSF57701">
    <property type="entry name" value="Zn2/Cys6 DNA-binding domain"/>
    <property type="match status" value="1"/>
</dbReference>
<proteinExistence type="predicted"/>
<dbReference type="GO" id="GO:0000981">
    <property type="term" value="F:DNA-binding transcription factor activity, RNA polymerase II-specific"/>
    <property type="evidence" value="ECO:0007669"/>
    <property type="project" value="InterPro"/>
</dbReference>
<dbReference type="CDD" id="cd00067">
    <property type="entry name" value="GAL4"/>
    <property type="match status" value="1"/>
</dbReference>
<dbReference type="RefSeq" id="XP_015467946.1">
    <property type="nucleotide sequence ID" value="XM_015611207.1"/>
</dbReference>
<comment type="caution">
    <text evidence="3">The sequence shown here is derived from an EMBL/GenBank/DDBJ whole genome shotgun (WGS) entry which is preliminary data.</text>
</comment>
<dbReference type="InterPro" id="IPR001138">
    <property type="entry name" value="Zn2Cys6_DnaBD"/>
</dbReference>